<dbReference type="SUPFAM" id="SSF47413">
    <property type="entry name" value="lambda repressor-like DNA-binding domains"/>
    <property type="match status" value="1"/>
</dbReference>
<dbReference type="AlphaFoldDB" id="A0A1Q2MGN8"/>
<accession>A0A1Q2MGN8</accession>
<reference evidence="4" key="1">
    <citation type="submission" date="2017-02" db="EMBL/GenBank/DDBJ databases">
        <title>Comparative genomics and description of representatives of a novel lineage of planctomycetes thriving in anoxic sediments.</title>
        <authorList>
            <person name="Spring S."/>
            <person name="Bunk B."/>
            <person name="Sproer C."/>
        </authorList>
    </citation>
    <scope>NUCLEOTIDE SEQUENCE [LARGE SCALE GENOMIC DNA]</scope>
    <source>
        <strain evidence="4">SM-Chi-D1</strain>
    </source>
</reference>
<feature type="domain" description="HTH cro/C1-type" evidence="2">
    <location>
        <begin position="11"/>
        <end position="66"/>
    </location>
</feature>
<dbReference type="InterPro" id="IPR010359">
    <property type="entry name" value="IrrE_HExxH"/>
</dbReference>
<keyword evidence="4" id="KW-1185">Reference proteome</keyword>
<dbReference type="EMBL" id="CP019646">
    <property type="protein sequence ID" value="AQQ71698.1"/>
    <property type="molecule type" value="Genomic_DNA"/>
</dbReference>
<dbReference type="KEGG" id="pbas:SMSP2_02075"/>
<dbReference type="PROSITE" id="PS50943">
    <property type="entry name" value="HTH_CROC1"/>
    <property type="match status" value="1"/>
</dbReference>
<dbReference type="PANTHER" id="PTHR43236:SF1">
    <property type="entry name" value="BLL7220 PROTEIN"/>
    <property type="match status" value="1"/>
</dbReference>
<name>A0A1Q2MGN8_9BACT</name>
<dbReference type="Proteomes" id="UP000188181">
    <property type="component" value="Chromosome"/>
</dbReference>
<evidence type="ECO:0000313" key="4">
    <source>
        <dbReference type="Proteomes" id="UP000188181"/>
    </source>
</evidence>
<comment type="similarity">
    <text evidence="1">Belongs to the short-chain fatty acyl-CoA assimilation regulator (ScfR) family.</text>
</comment>
<sequence length="374" mass="42374">MNPQEIVPVNIKRIRISRGMNQSQTAAAAKISRQAYADIEKGKTREPKVSNLQSIADAFDVPLISLFEEPPKLETVRFRSNSIKTQKDKANKELCLIETAYWLKNFNFLQSAVSDIKPYQLKNLQPKIEKFDVDRPKRAAELVRKTLGLKEDEPIGDILGLVESAGIKVKTQNFDIKNFFGFSIAEADGGPAIVVNSAPSITIERQIFTVTHELGHLILHPGDYSKDCIGEGKKEEIEADRFAGYFLMPQRAFEKKLHESYGLGFVERVLHLKRFFGVSYSSVIHRMSDMGLGEYGKLLPKFIYLYNKGNKEKINSRKEPVPLVKLDFVEDYYPSLVRRALDKSQITVSRAAEMLNVSLENMRATINSWADIPS</sequence>
<dbReference type="GO" id="GO:0003677">
    <property type="term" value="F:DNA binding"/>
    <property type="evidence" value="ECO:0007669"/>
    <property type="project" value="InterPro"/>
</dbReference>
<dbReference type="Gene3D" id="1.10.10.2910">
    <property type="match status" value="1"/>
</dbReference>
<dbReference type="Gene3D" id="1.10.260.40">
    <property type="entry name" value="lambda repressor-like DNA-binding domains"/>
    <property type="match status" value="1"/>
</dbReference>
<evidence type="ECO:0000259" key="2">
    <source>
        <dbReference type="PROSITE" id="PS50943"/>
    </source>
</evidence>
<dbReference type="Pfam" id="PF01381">
    <property type="entry name" value="HTH_3"/>
    <property type="match status" value="1"/>
</dbReference>
<dbReference type="InterPro" id="IPR010982">
    <property type="entry name" value="Lambda_DNA-bd_dom_sf"/>
</dbReference>
<evidence type="ECO:0000313" key="3">
    <source>
        <dbReference type="EMBL" id="AQQ71698.1"/>
    </source>
</evidence>
<dbReference type="STRING" id="1851148.SMSP2_02075"/>
<dbReference type="InterPro" id="IPR052345">
    <property type="entry name" value="Rad_response_metalloprotease"/>
</dbReference>
<dbReference type="CDD" id="cd00093">
    <property type="entry name" value="HTH_XRE"/>
    <property type="match status" value="1"/>
</dbReference>
<dbReference type="PANTHER" id="PTHR43236">
    <property type="entry name" value="ANTITOXIN HIGA1"/>
    <property type="match status" value="1"/>
</dbReference>
<protein>
    <submittedName>
        <fullName evidence="3">Helix-turn-helix domain protein</fullName>
    </submittedName>
</protein>
<dbReference type="SMART" id="SM00530">
    <property type="entry name" value="HTH_XRE"/>
    <property type="match status" value="1"/>
</dbReference>
<gene>
    <name evidence="3" type="ORF">SMSP2_02075</name>
</gene>
<dbReference type="Pfam" id="PF06114">
    <property type="entry name" value="Peptidase_M78"/>
    <property type="match status" value="1"/>
</dbReference>
<dbReference type="InterPro" id="IPR001387">
    <property type="entry name" value="Cro/C1-type_HTH"/>
</dbReference>
<evidence type="ECO:0000256" key="1">
    <source>
        <dbReference type="ARBA" id="ARBA00007227"/>
    </source>
</evidence>
<organism evidence="3 4">
    <name type="scientific">Limihaloglobus sulfuriphilus</name>
    <dbReference type="NCBI Taxonomy" id="1851148"/>
    <lineage>
        <taxon>Bacteria</taxon>
        <taxon>Pseudomonadati</taxon>
        <taxon>Planctomycetota</taxon>
        <taxon>Phycisphaerae</taxon>
        <taxon>Sedimentisphaerales</taxon>
        <taxon>Sedimentisphaeraceae</taxon>
        <taxon>Limihaloglobus</taxon>
    </lineage>
</organism>
<dbReference type="RefSeq" id="WP_146683851.1">
    <property type="nucleotide sequence ID" value="NZ_CP019646.1"/>
</dbReference>
<dbReference type="OrthoDB" id="9816277at2"/>
<proteinExistence type="inferred from homology"/>